<protein>
    <recommendedName>
        <fullName evidence="3">Lipid/polyisoprenoid-binding YceI-like domain-containing protein</fullName>
    </recommendedName>
</protein>
<accession>A0A6I6MMJ4</accession>
<gene>
    <name evidence="4" type="ORF">DSM104635_01377</name>
</gene>
<feature type="chain" id="PRO_5026199772" description="Lipid/polyisoprenoid-binding YceI-like domain-containing protein" evidence="2">
    <location>
        <begin position="21"/>
        <end position="234"/>
    </location>
</feature>
<dbReference type="EMBL" id="CP047045">
    <property type="protein sequence ID" value="QGZ94558.1"/>
    <property type="molecule type" value="Genomic_DNA"/>
</dbReference>
<evidence type="ECO:0000313" key="5">
    <source>
        <dbReference type="Proteomes" id="UP000431269"/>
    </source>
</evidence>
<dbReference type="PANTHER" id="PTHR34406">
    <property type="entry name" value="PROTEIN YCEI"/>
    <property type="match status" value="1"/>
</dbReference>
<dbReference type="SMART" id="SM00867">
    <property type="entry name" value="YceI"/>
    <property type="match status" value="1"/>
</dbReference>
<dbReference type="Proteomes" id="UP000431269">
    <property type="component" value="Chromosome"/>
</dbReference>
<dbReference type="InterPro" id="IPR007372">
    <property type="entry name" value="Lipid/polyisoprenoid-bd_YceI"/>
</dbReference>
<dbReference type="Gene3D" id="2.40.128.110">
    <property type="entry name" value="Lipid/polyisoprenoid-binding, YceI-like"/>
    <property type="match status" value="1"/>
</dbReference>
<dbReference type="AlphaFoldDB" id="A0A6I6MMJ4"/>
<dbReference type="PROSITE" id="PS51257">
    <property type="entry name" value="PROKAR_LIPOPROTEIN"/>
    <property type="match status" value="1"/>
</dbReference>
<reference evidence="5" key="1">
    <citation type="submission" date="2019-12" db="EMBL/GenBank/DDBJ databases">
        <title>Complete genome of Terracaulis silvestris 0127_4.</title>
        <authorList>
            <person name="Vieira S."/>
            <person name="Riedel T."/>
            <person name="Sproer C."/>
            <person name="Pascual J."/>
            <person name="Boedeker C."/>
            <person name="Overmann J."/>
        </authorList>
    </citation>
    <scope>NUCLEOTIDE SEQUENCE [LARGE SCALE GENOMIC DNA]</scope>
    <source>
        <strain evidence="5">0127_4</strain>
    </source>
</reference>
<organism evidence="4 5">
    <name type="scientific">Terricaulis silvestris</name>
    <dbReference type="NCBI Taxonomy" id="2686094"/>
    <lineage>
        <taxon>Bacteria</taxon>
        <taxon>Pseudomonadati</taxon>
        <taxon>Pseudomonadota</taxon>
        <taxon>Alphaproteobacteria</taxon>
        <taxon>Caulobacterales</taxon>
        <taxon>Caulobacteraceae</taxon>
        <taxon>Terricaulis</taxon>
    </lineage>
</organism>
<evidence type="ECO:0000313" key="4">
    <source>
        <dbReference type="EMBL" id="QGZ94558.1"/>
    </source>
</evidence>
<evidence type="ECO:0000259" key="3">
    <source>
        <dbReference type="SMART" id="SM00867"/>
    </source>
</evidence>
<keyword evidence="2" id="KW-0732">Signal</keyword>
<keyword evidence="5" id="KW-1185">Reference proteome</keyword>
<dbReference type="PANTHER" id="PTHR34406:SF1">
    <property type="entry name" value="PROTEIN YCEI"/>
    <property type="match status" value="1"/>
</dbReference>
<evidence type="ECO:0000256" key="1">
    <source>
        <dbReference type="SAM" id="MobiDB-lite"/>
    </source>
</evidence>
<feature type="signal peptide" evidence="2">
    <location>
        <begin position="1"/>
        <end position="20"/>
    </location>
</feature>
<proteinExistence type="predicted"/>
<dbReference type="InterPro" id="IPR036761">
    <property type="entry name" value="TTHA0802/YceI-like_sf"/>
</dbReference>
<dbReference type="RefSeq" id="WP_158765488.1">
    <property type="nucleotide sequence ID" value="NZ_CP047045.1"/>
</dbReference>
<sequence>MRVWIAASAALALVACSQPAETPGTPAPEAQLPVNAPSGDYALDPNHSTVTVSVRRFGISNYTLRFNTVSGTLHFNAEAPAQSSVEATVDVTSLDTPYSGERDFDAELQNSSWLDSAAFPQATFRSTSVESTGPNTARVTGDLTLHGVTQPVTLDATYNGSHSPHPVGMQISSIGFTATGEIQRSQFGVDEMMPSSPDAQDGSGDRVTITIEALFSKPIEGVPTPDRPTAEPVN</sequence>
<dbReference type="Pfam" id="PF04264">
    <property type="entry name" value="YceI"/>
    <property type="match status" value="1"/>
</dbReference>
<dbReference type="KEGG" id="tsv:DSM104635_01377"/>
<feature type="region of interest" description="Disordered" evidence="1">
    <location>
        <begin position="214"/>
        <end position="234"/>
    </location>
</feature>
<feature type="domain" description="Lipid/polyisoprenoid-binding YceI-like" evidence="3">
    <location>
        <begin position="40"/>
        <end position="216"/>
    </location>
</feature>
<evidence type="ECO:0000256" key="2">
    <source>
        <dbReference type="SAM" id="SignalP"/>
    </source>
</evidence>
<name>A0A6I6MMJ4_9CAUL</name>
<dbReference type="SUPFAM" id="SSF101874">
    <property type="entry name" value="YceI-like"/>
    <property type="match status" value="1"/>
</dbReference>